<dbReference type="Proteomes" id="UP000886339">
    <property type="component" value="Unassembled WGS sequence"/>
</dbReference>
<accession>A0A831WAH2</accession>
<dbReference type="EMBL" id="DRLF01000230">
    <property type="protein sequence ID" value="HEC06497.1"/>
    <property type="molecule type" value="Genomic_DNA"/>
</dbReference>
<protein>
    <submittedName>
        <fullName evidence="1">Outer membrane protein assembly factor BamC</fullName>
    </submittedName>
</protein>
<evidence type="ECO:0000313" key="1">
    <source>
        <dbReference type="EMBL" id="HEC06497.1"/>
    </source>
</evidence>
<dbReference type="InterPro" id="IPR042268">
    <property type="entry name" value="BamC_C"/>
</dbReference>
<organism evidence="1">
    <name type="scientific">Thiolapillus brandeum</name>
    <dbReference type="NCBI Taxonomy" id="1076588"/>
    <lineage>
        <taxon>Bacteria</taxon>
        <taxon>Pseudomonadati</taxon>
        <taxon>Pseudomonadota</taxon>
        <taxon>Gammaproteobacteria</taxon>
        <taxon>Chromatiales</taxon>
        <taxon>Sedimenticolaceae</taxon>
        <taxon>Thiolapillus</taxon>
    </lineage>
</organism>
<dbReference type="InterPro" id="IPR010653">
    <property type="entry name" value="NlpB/DapX"/>
</dbReference>
<proteinExistence type="predicted"/>
<gene>
    <name evidence="1" type="primary">bamC</name>
    <name evidence="1" type="ORF">ENJ12_06585</name>
</gene>
<comment type="caution">
    <text evidence="1">The sequence shown here is derived from an EMBL/GenBank/DDBJ whole genome shotgun (WGS) entry which is preliminary data.</text>
</comment>
<name>A0A831WAH2_9GAMM</name>
<reference evidence="1" key="1">
    <citation type="journal article" date="2020" name="mSystems">
        <title>Genome- and Community-Level Interaction Insights into Carbon Utilization and Element Cycling Functions of Hydrothermarchaeota in Hydrothermal Sediment.</title>
        <authorList>
            <person name="Zhou Z."/>
            <person name="Liu Y."/>
            <person name="Xu W."/>
            <person name="Pan J."/>
            <person name="Luo Z.H."/>
            <person name="Li M."/>
        </authorList>
    </citation>
    <scope>NUCLEOTIDE SEQUENCE [LARGE SCALE GENOMIC DNA]</scope>
    <source>
        <strain evidence="1">HyVt-458</strain>
    </source>
</reference>
<sequence>MGAGGNGYDSERHPSAAYLAVCRISPTFAPGPEPGRAHLSDRLAILNDGWENKSMNVSIKRLLILLLPLFILGGCSSNGLDKVLPDKQVEYKREVIADKHLEVPPDLTSSRIENRIPGLEGGTTTYSEYSGVRKNVGGSLRSMGKEVLPENPDIKVEREGEDRWLVIKAPADAVWDKLLDFWQENGILLDQQDPTIGVMETTWLENKANVSSGFITDFIQGFFEGAYDAGIRDRFRIRLERGEEPGTTELYLVHFGMEQDFVTGATNEEDQIYWKIRPRDPGLEAIMLNKLMVYMGLAEEEAKARLAAAKEMKGVQSRLVKGGDGVALLVSEPFSKAWRLTGLALDRVGFVVEDRNRSRGIYYVRYNDPMKGSEKGGWLSKLAFWRSNEKVDEAALYQVRVESADDGSRVTVLDDQGKALTSDTDLRILTLIKEQLK</sequence>
<dbReference type="Gene3D" id="3.30.310.170">
    <property type="entry name" value="Outer membrane protein assembly factor BamC"/>
    <property type="match status" value="1"/>
</dbReference>
<dbReference type="AlphaFoldDB" id="A0A831WAH2"/>
<dbReference type="Pfam" id="PF06804">
    <property type="entry name" value="Lipoprotein_18"/>
    <property type="match status" value="1"/>
</dbReference>